<evidence type="ECO:0000256" key="1">
    <source>
        <dbReference type="ARBA" id="ARBA00022553"/>
    </source>
</evidence>
<dbReference type="AlphaFoldDB" id="A0A2K2U3W1"/>
<dbReference type="CDD" id="cd00060">
    <property type="entry name" value="FHA"/>
    <property type="match status" value="1"/>
</dbReference>
<evidence type="ECO:0000313" key="4">
    <source>
        <dbReference type="Proteomes" id="UP000236488"/>
    </source>
</evidence>
<keyword evidence="4" id="KW-1185">Reference proteome</keyword>
<dbReference type="PROSITE" id="PS50006">
    <property type="entry name" value="FHA_DOMAIN"/>
    <property type="match status" value="1"/>
</dbReference>
<evidence type="ECO:0000259" key="2">
    <source>
        <dbReference type="PROSITE" id="PS50006"/>
    </source>
</evidence>
<dbReference type="Pfam" id="PF00498">
    <property type="entry name" value="FHA"/>
    <property type="match status" value="1"/>
</dbReference>
<reference evidence="3 4" key="1">
    <citation type="journal article" date="2018" name="Int. J. Syst. Evol. Microbiol.">
        <title>Rubneribacter badeniensis gen. nov., sp. nov. and Enteroscipio rubneri gen. nov., sp. nov., new members of the Eggerthellaceae isolated from human faeces.</title>
        <authorList>
            <person name="Danylec N."/>
            <person name="Gobl A."/>
            <person name="Stoll D.A."/>
            <person name="Hetzer B."/>
            <person name="Kulling S.E."/>
            <person name="Huch M."/>
        </authorList>
    </citation>
    <scope>NUCLEOTIDE SEQUENCE [LARGE SCALE GENOMIC DNA]</scope>
    <source>
        <strain evidence="3 4">ResAG-85</strain>
    </source>
</reference>
<keyword evidence="1" id="KW-0597">Phosphoprotein</keyword>
<dbReference type="Proteomes" id="UP000236488">
    <property type="component" value="Unassembled WGS sequence"/>
</dbReference>
<dbReference type="EMBL" id="PPEL01000053">
    <property type="protein sequence ID" value="PNV65007.1"/>
    <property type="molecule type" value="Genomic_DNA"/>
</dbReference>
<dbReference type="InterPro" id="IPR050923">
    <property type="entry name" value="Cell_Proc_Reg/RNA_Proc"/>
</dbReference>
<name>A0A2K2U3W1_9ACTN</name>
<proteinExistence type="predicted"/>
<protein>
    <submittedName>
        <fullName evidence="3">DUF2662 domain-containing protein</fullName>
    </submittedName>
</protein>
<feature type="domain" description="FHA" evidence="2">
    <location>
        <begin position="53"/>
        <end position="103"/>
    </location>
</feature>
<accession>A0A2K2U3W1</accession>
<dbReference type="InterPro" id="IPR000253">
    <property type="entry name" value="FHA_dom"/>
</dbReference>
<feature type="non-terminal residue" evidence="3">
    <location>
        <position position="1"/>
    </location>
</feature>
<evidence type="ECO:0000313" key="3">
    <source>
        <dbReference type="EMBL" id="PNV65007.1"/>
    </source>
</evidence>
<dbReference type="PANTHER" id="PTHR23308">
    <property type="entry name" value="NUCLEAR INHIBITOR OF PROTEIN PHOSPHATASE-1"/>
    <property type="match status" value="1"/>
</dbReference>
<comment type="caution">
    <text evidence="3">The sequence shown here is derived from an EMBL/GenBank/DDBJ whole genome shotgun (WGS) entry which is preliminary data.</text>
</comment>
<organism evidence="3 4">
    <name type="scientific">Rubneribacter badeniensis</name>
    <dbReference type="NCBI Taxonomy" id="2070688"/>
    <lineage>
        <taxon>Bacteria</taxon>
        <taxon>Bacillati</taxon>
        <taxon>Actinomycetota</taxon>
        <taxon>Coriobacteriia</taxon>
        <taxon>Eggerthellales</taxon>
        <taxon>Eggerthellaceae</taxon>
        <taxon>Rubneribacter</taxon>
    </lineage>
</organism>
<gene>
    <name evidence="3" type="ORF">C2L80_08810</name>
</gene>
<dbReference type="RefSeq" id="WP_129589927.1">
    <property type="nucleotide sequence ID" value="NZ_PPEL01000053.1"/>
</dbReference>
<dbReference type="Gene3D" id="2.60.200.20">
    <property type="match status" value="1"/>
</dbReference>
<dbReference type="SMART" id="SM00240">
    <property type="entry name" value="FHA"/>
    <property type="match status" value="1"/>
</dbReference>
<sequence length="126" mass="12998">AAAGAAARAVAPNTVAFAGGAQGATPVPAQSAVRARLVDASSNRAYDLAAARVLIGRESKNDVTLHDMNASRTHAELRRDPSGVWVLTDLGSTNGTFVNGREITTQPLSDGDRITIGVTNLVFTQA</sequence>
<dbReference type="SUPFAM" id="SSF49879">
    <property type="entry name" value="SMAD/FHA domain"/>
    <property type="match status" value="1"/>
</dbReference>
<dbReference type="InterPro" id="IPR008984">
    <property type="entry name" value="SMAD_FHA_dom_sf"/>
</dbReference>